<comment type="caution">
    <text evidence="2">The sequence shown here is derived from an EMBL/GenBank/DDBJ whole genome shotgun (WGS) entry which is preliminary data.</text>
</comment>
<feature type="non-terminal residue" evidence="2">
    <location>
        <position position="136"/>
    </location>
</feature>
<evidence type="ECO:0000313" key="2">
    <source>
        <dbReference type="EMBL" id="KAL0165365.1"/>
    </source>
</evidence>
<reference evidence="2 3" key="1">
    <citation type="submission" date="2024-05" db="EMBL/GenBank/DDBJ databases">
        <title>Genome sequencing and assembly of Indian major carp, Cirrhinus mrigala (Hamilton, 1822).</title>
        <authorList>
            <person name="Mohindra V."/>
            <person name="Chowdhury L.M."/>
            <person name="Lal K."/>
            <person name="Jena J.K."/>
        </authorList>
    </citation>
    <scope>NUCLEOTIDE SEQUENCE [LARGE SCALE GENOMIC DNA]</scope>
    <source>
        <strain evidence="2">CM1030</strain>
        <tissue evidence="2">Blood</tissue>
    </source>
</reference>
<feature type="compositionally biased region" description="Polar residues" evidence="1">
    <location>
        <begin position="46"/>
        <end position="95"/>
    </location>
</feature>
<keyword evidence="3" id="KW-1185">Reference proteome</keyword>
<organism evidence="2 3">
    <name type="scientific">Cirrhinus mrigala</name>
    <name type="common">Mrigala</name>
    <dbReference type="NCBI Taxonomy" id="683832"/>
    <lineage>
        <taxon>Eukaryota</taxon>
        <taxon>Metazoa</taxon>
        <taxon>Chordata</taxon>
        <taxon>Craniata</taxon>
        <taxon>Vertebrata</taxon>
        <taxon>Euteleostomi</taxon>
        <taxon>Actinopterygii</taxon>
        <taxon>Neopterygii</taxon>
        <taxon>Teleostei</taxon>
        <taxon>Ostariophysi</taxon>
        <taxon>Cypriniformes</taxon>
        <taxon>Cyprinidae</taxon>
        <taxon>Labeoninae</taxon>
        <taxon>Labeonini</taxon>
        <taxon>Cirrhinus</taxon>
    </lineage>
</organism>
<dbReference type="Proteomes" id="UP001529510">
    <property type="component" value="Unassembled WGS sequence"/>
</dbReference>
<dbReference type="AlphaFoldDB" id="A0ABD0NU57"/>
<evidence type="ECO:0000256" key="1">
    <source>
        <dbReference type="SAM" id="MobiDB-lite"/>
    </source>
</evidence>
<evidence type="ECO:0000313" key="3">
    <source>
        <dbReference type="Proteomes" id="UP001529510"/>
    </source>
</evidence>
<sequence length="136" mass="14995">REFTHRPLSNGPVNPVNNPAGPANPLSPTGLLTSPAHWLLRPGRSNRLNQAGPTLQLLQLSNPARQSSQTHRSNQPNQPNPFHQSNQIHRSNPTHPLSPVGLLNHPTRRVTYRLQSLRRGTVILVSPVGPVRGPRE</sequence>
<dbReference type="EMBL" id="JAMKFB020000020">
    <property type="protein sequence ID" value="KAL0165365.1"/>
    <property type="molecule type" value="Genomic_DNA"/>
</dbReference>
<feature type="non-terminal residue" evidence="2">
    <location>
        <position position="1"/>
    </location>
</feature>
<feature type="compositionally biased region" description="Low complexity" evidence="1">
    <location>
        <begin position="10"/>
        <end position="24"/>
    </location>
</feature>
<proteinExistence type="predicted"/>
<accession>A0ABD0NU57</accession>
<feature type="region of interest" description="Disordered" evidence="1">
    <location>
        <begin position="1"/>
        <end position="104"/>
    </location>
</feature>
<name>A0ABD0NU57_CIRMR</name>
<gene>
    <name evidence="2" type="ORF">M9458_041118</name>
</gene>
<protein>
    <submittedName>
        <fullName evidence="2">Uncharacterized protein</fullName>
    </submittedName>
</protein>